<gene>
    <name evidence="7" type="ORF">HLB23_07310</name>
</gene>
<keyword evidence="8" id="KW-1185">Reference proteome</keyword>
<dbReference type="CDD" id="cd08414">
    <property type="entry name" value="PBP2_LTTR_aromatics_like"/>
    <property type="match status" value="1"/>
</dbReference>
<dbReference type="AlphaFoldDB" id="A0A849C006"/>
<keyword evidence="3" id="KW-0238">DNA-binding</keyword>
<dbReference type="GO" id="GO:0003677">
    <property type="term" value="F:DNA binding"/>
    <property type="evidence" value="ECO:0007669"/>
    <property type="project" value="UniProtKB-KW"/>
</dbReference>
<dbReference type="Gene3D" id="3.40.190.10">
    <property type="entry name" value="Periplasmic binding protein-like II"/>
    <property type="match status" value="2"/>
</dbReference>
<organism evidence="7 8">
    <name type="scientific">Nocardia uniformis</name>
    <dbReference type="NCBI Taxonomy" id="53432"/>
    <lineage>
        <taxon>Bacteria</taxon>
        <taxon>Bacillati</taxon>
        <taxon>Actinomycetota</taxon>
        <taxon>Actinomycetes</taxon>
        <taxon>Mycobacteriales</taxon>
        <taxon>Nocardiaceae</taxon>
        <taxon>Nocardia</taxon>
    </lineage>
</organism>
<dbReference type="PANTHER" id="PTHR30346">
    <property type="entry name" value="TRANSCRIPTIONAL DUAL REGULATOR HCAR-RELATED"/>
    <property type="match status" value="1"/>
</dbReference>
<accession>A0A849C006</accession>
<evidence type="ECO:0000259" key="6">
    <source>
        <dbReference type="PROSITE" id="PS50931"/>
    </source>
</evidence>
<dbReference type="GO" id="GO:0003700">
    <property type="term" value="F:DNA-binding transcription factor activity"/>
    <property type="evidence" value="ECO:0007669"/>
    <property type="project" value="InterPro"/>
</dbReference>
<protein>
    <submittedName>
        <fullName evidence="7">LysR family transcriptional regulator</fullName>
    </submittedName>
</protein>
<evidence type="ECO:0000313" key="7">
    <source>
        <dbReference type="EMBL" id="NNH69675.1"/>
    </source>
</evidence>
<evidence type="ECO:0000256" key="2">
    <source>
        <dbReference type="ARBA" id="ARBA00023015"/>
    </source>
</evidence>
<evidence type="ECO:0000256" key="1">
    <source>
        <dbReference type="ARBA" id="ARBA00009437"/>
    </source>
</evidence>
<keyword evidence="2" id="KW-0805">Transcription regulation</keyword>
<dbReference type="PRINTS" id="PR00039">
    <property type="entry name" value="HTHLYSR"/>
</dbReference>
<keyword evidence="4" id="KW-0010">Activator</keyword>
<dbReference type="SUPFAM" id="SSF46785">
    <property type="entry name" value="Winged helix' DNA-binding domain"/>
    <property type="match status" value="1"/>
</dbReference>
<dbReference type="InterPro" id="IPR005119">
    <property type="entry name" value="LysR_subst-bd"/>
</dbReference>
<dbReference type="InterPro" id="IPR000847">
    <property type="entry name" value="LysR_HTH_N"/>
</dbReference>
<name>A0A849C006_9NOCA</name>
<keyword evidence="5" id="KW-0804">Transcription</keyword>
<reference evidence="7 8" key="1">
    <citation type="submission" date="2020-05" db="EMBL/GenBank/DDBJ databases">
        <title>MicrobeNet Type strains.</title>
        <authorList>
            <person name="Nicholson A.C."/>
        </authorList>
    </citation>
    <scope>NUCLEOTIDE SEQUENCE [LARGE SCALE GENOMIC DNA]</scope>
    <source>
        <strain evidence="7 8">JCM 3224</strain>
    </source>
</reference>
<evidence type="ECO:0000256" key="5">
    <source>
        <dbReference type="ARBA" id="ARBA00023163"/>
    </source>
</evidence>
<dbReference type="Proteomes" id="UP000586827">
    <property type="component" value="Unassembled WGS sequence"/>
</dbReference>
<dbReference type="InterPro" id="IPR036390">
    <property type="entry name" value="WH_DNA-bd_sf"/>
</dbReference>
<comment type="caution">
    <text evidence="7">The sequence shown here is derived from an EMBL/GenBank/DDBJ whole genome shotgun (WGS) entry which is preliminary data.</text>
</comment>
<evidence type="ECO:0000256" key="4">
    <source>
        <dbReference type="ARBA" id="ARBA00023159"/>
    </source>
</evidence>
<dbReference type="RefSeq" id="WP_067523064.1">
    <property type="nucleotide sequence ID" value="NZ_JABELX010000003.1"/>
</dbReference>
<dbReference type="PANTHER" id="PTHR30346:SF0">
    <property type="entry name" value="HCA OPERON TRANSCRIPTIONAL ACTIVATOR HCAR"/>
    <property type="match status" value="1"/>
</dbReference>
<sequence>MSSLDVRELEAFLALAEELHFGRAGERLYLSQSRVSQLLQALEQRVGARLIERTSRRVRLTPLGADFLVRLRPAYTALHTAVDGARAAARGVAGSLRLGFQGATNEQLMTAIELFGRRHPDCAIELTEIPLADPVGPVHRHEVDAAVVLLPMREPELVLGQIFSKQPVTVAVASVHPFASRATVTAEDLADTALIGVRTPAPHYWREVQAPATTPGGHPVPSGPEVSTLEEGLALVAANRGSMLLCNPTAEYHGRRSVTFVPVVGLPDSSLGLIWHRTAETARVRAFSQAVAEIGSAARLSPEPRIIGIDRVQQ</sequence>
<evidence type="ECO:0000256" key="3">
    <source>
        <dbReference type="ARBA" id="ARBA00023125"/>
    </source>
</evidence>
<dbReference type="Pfam" id="PF00126">
    <property type="entry name" value="HTH_1"/>
    <property type="match status" value="1"/>
</dbReference>
<comment type="similarity">
    <text evidence="1">Belongs to the LysR transcriptional regulatory family.</text>
</comment>
<dbReference type="Gene3D" id="1.10.10.10">
    <property type="entry name" value="Winged helix-like DNA-binding domain superfamily/Winged helix DNA-binding domain"/>
    <property type="match status" value="1"/>
</dbReference>
<dbReference type="GO" id="GO:0032993">
    <property type="term" value="C:protein-DNA complex"/>
    <property type="evidence" value="ECO:0007669"/>
    <property type="project" value="TreeGrafter"/>
</dbReference>
<dbReference type="FunFam" id="1.10.10.10:FF:000001">
    <property type="entry name" value="LysR family transcriptional regulator"/>
    <property type="match status" value="1"/>
</dbReference>
<dbReference type="PROSITE" id="PS50931">
    <property type="entry name" value="HTH_LYSR"/>
    <property type="match status" value="1"/>
</dbReference>
<dbReference type="EMBL" id="JABELX010000003">
    <property type="protein sequence ID" value="NNH69675.1"/>
    <property type="molecule type" value="Genomic_DNA"/>
</dbReference>
<feature type="domain" description="HTH lysR-type" evidence="6">
    <location>
        <begin position="4"/>
        <end position="61"/>
    </location>
</feature>
<evidence type="ECO:0000313" key="8">
    <source>
        <dbReference type="Proteomes" id="UP000586827"/>
    </source>
</evidence>
<dbReference type="Pfam" id="PF03466">
    <property type="entry name" value="LysR_substrate"/>
    <property type="match status" value="1"/>
</dbReference>
<dbReference type="InterPro" id="IPR036388">
    <property type="entry name" value="WH-like_DNA-bd_sf"/>
</dbReference>
<dbReference type="SUPFAM" id="SSF53850">
    <property type="entry name" value="Periplasmic binding protein-like II"/>
    <property type="match status" value="1"/>
</dbReference>
<proteinExistence type="inferred from homology"/>